<comment type="caution">
    <text evidence="3">The sequence shown here is derived from an EMBL/GenBank/DDBJ whole genome shotgun (WGS) entry which is preliminary data.</text>
</comment>
<gene>
    <name evidence="3" type="ORF">CLO192961_LOCUS462913</name>
</gene>
<organism evidence="3 4">
    <name type="scientific">Bionectria ochroleuca</name>
    <name type="common">Gliocladium roseum</name>
    <dbReference type="NCBI Taxonomy" id="29856"/>
    <lineage>
        <taxon>Eukaryota</taxon>
        <taxon>Fungi</taxon>
        <taxon>Dikarya</taxon>
        <taxon>Ascomycota</taxon>
        <taxon>Pezizomycotina</taxon>
        <taxon>Sordariomycetes</taxon>
        <taxon>Hypocreomycetidae</taxon>
        <taxon>Hypocreales</taxon>
        <taxon>Bionectriaceae</taxon>
        <taxon>Clonostachys</taxon>
    </lineage>
</organism>
<evidence type="ECO:0000313" key="4">
    <source>
        <dbReference type="Proteomes" id="UP000766486"/>
    </source>
</evidence>
<evidence type="ECO:0000256" key="1">
    <source>
        <dbReference type="SAM" id="MobiDB-lite"/>
    </source>
</evidence>
<dbReference type="PANTHER" id="PTHR42470">
    <property type="entry name" value="VAST DOMAIN-CONTAINING PROTEIN"/>
    <property type="match status" value="1"/>
</dbReference>
<dbReference type="Proteomes" id="UP000766486">
    <property type="component" value="Unassembled WGS sequence"/>
</dbReference>
<evidence type="ECO:0000313" key="3">
    <source>
        <dbReference type="EMBL" id="VUC37147.1"/>
    </source>
</evidence>
<dbReference type="EMBL" id="CABFNS010000936">
    <property type="protein sequence ID" value="VUC37147.1"/>
    <property type="molecule type" value="Genomic_DNA"/>
</dbReference>
<keyword evidence="4" id="KW-1185">Reference proteome</keyword>
<name>A0ABY6V0P2_BIOOC</name>
<proteinExistence type="predicted"/>
<protein>
    <recommendedName>
        <fullName evidence="2">DUF7924 domain-containing protein</fullName>
    </recommendedName>
</protein>
<feature type="region of interest" description="Disordered" evidence="1">
    <location>
        <begin position="298"/>
        <end position="340"/>
    </location>
</feature>
<dbReference type="Pfam" id="PF25545">
    <property type="entry name" value="DUF7924"/>
    <property type="match status" value="1"/>
</dbReference>
<dbReference type="PANTHER" id="PTHR42470:SF1">
    <property type="entry name" value="VAST DOMAIN-CONTAINING PROTEIN"/>
    <property type="match status" value="1"/>
</dbReference>
<sequence length="340" mass="38155">MEQAHLPTDTRTATTRAPRCGTRDKFYRTRLRINGIQLHQPLEEPPQDIQALLGDILPHGPITITGKAAEIIDTSLTTMDEDLKAEVEYWFYLFIEGRIDKSRLTIVSNKLLNRLGVPNKPGQLKIATPKPDLHLGYKHEWFDNGLQGLLGDFDKNSAKFAFLDVELIGRDESGPGRLWMATNRCMGAASTLLNIPDKLRSALHENGLVEEANALDPLVFSVISDRSVARLFATYSDGEGNFTTYWVKDFLLNNAPCTAKLDAYIQHIIDWGMNKRLQTIKSALQALRESRVRGDVPALPAVSSNRGIEKEPKQARSKKRVAETQPSTRKRAKLPETENK</sequence>
<accession>A0ABY6V0P2</accession>
<feature type="domain" description="DUF7924" evidence="2">
    <location>
        <begin position="123"/>
        <end position="284"/>
    </location>
</feature>
<dbReference type="InterPro" id="IPR057684">
    <property type="entry name" value="DUF7924"/>
</dbReference>
<evidence type="ECO:0000259" key="2">
    <source>
        <dbReference type="Pfam" id="PF25545"/>
    </source>
</evidence>
<reference evidence="3 4" key="1">
    <citation type="submission" date="2019-06" db="EMBL/GenBank/DDBJ databases">
        <authorList>
            <person name="Broberg M."/>
        </authorList>
    </citation>
    <scope>NUCLEOTIDE SEQUENCE [LARGE SCALE GENOMIC DNA]</scope>
</reference>